<feature type="region of interest" description="Disordered" evidence="5">
    <location>
        <begin position="28"/>
        <end position="156"/>
    </location>
</feature>
<name>A0A2Z7AMB9_9LAMI</name>
<dbReference type="Proteomes" id="UP000250235">
    <property type="component" value="Unassembled WGS sequence"/>
</dbReference>
<dbReference type="HAMAP" id="MF_01343_B">
    <property type="entry name" value="Ribosomal_uS15_B"/>
    <property type="match status" value="1"/>
</dbReference>
<dbReference type="SMART" id="SM01387">
    <property type="entry name" value="Ribosomal_S15"/>
    <property type="match status" value="1"/>
</dbReference>
<dbReference type="InterPro" id="IPR009068">
    <property type="entry name" value="uS15_NS1_RNA-bd_sf"/>
</dbReference>
<dbReference type="GO" id="GO:0005840">
    <property type="term" value="C:ribosome"/>
    <property type="evidence" value="ECO:0007669"/>
    <property type="project" value="UniProtKB-KW"/>
</dbReference>
<dbReference type="GO" id="GO:0003735">
    <property type="term" value="F:structural constituent of ribosome"/>
    <property type="evidence" value="ECO:0007669"/>
    <property type="project" value="InterPro"/>
</dbReference>
<dbReference type="GO" id="GO:0005737">
    <property type="term" value="C:cytoplasm"/>
    <property type="evidence" value="ECO:0007669"/>
    <property type="project" value="UniProtKB-ARBA"/>
</dbReference>
<evidence type="ECO:0000256" key="1">
    <source>
        <dbReference type="ARBA" id="ARBA00008434"/>
    </source>
</evidence>
<sequence>MAEITKRLLRLHHDPKPLLRSRVYPIHRHFSTSSDPPPEPEADPERRSSYFNDVKDSLRGGSPPHVRPQMQHKPLSFSKPTPLRPPPSKTTSFEEISRNLSEFRRRSVVPPPSSSLSSEKLPSLQELYMKKISSQTDSSGSSIPSKYMSPASGGKVSFDAIRDSLKKLRTNTMSQRRPDDSSGKPVDPMSLRRFTESLKLKPGEMNASQLIIGGSDALPASLLGKDKNDGGGKHNVAFVRTYSDEEMGKKLASLRPEKKGKWFSLQELNDRLAKMRVLEEKEIAARGFSFHLKELKESLVTIKLNSEQKAKRDMHKHYVFSLGGTPSYMLQPPKDHLVEKYFHPDHMSSAEKLKLELEKVRGEFKMSESDCGSARVQVAQLTTKIKHLSTVLHKKDKHSRKGLKEMVQRRKKLLRYLRKTDWDSYTLVLSKLGLRDNPDMKA</sequence>
<proteinExistence type="inferred from homology"/>
<reference evidence="6 7" key="1">
    <citation type="journal article" date="2015" name="Proc. Natl. Acad. Sci. U.S.A.">
        <title>The resurrection genome of Boea hygrometrica: A blueprint for survival of dehydration.</title>
        <authorList>
            <person name="Xiao L."/>
            <person name="Yang G."/>
            <person name="Zhang L."/>
            <person name="Yang X."/>
            <person name="Zhao S."/>
            <person name="Ji Z."/>
            <person name="Zhou Q."/>
            <person name="Hu M."/>
            <person name="Wang Y."/>
            <person name="Chen M."/>
            <person name="Xu Y."/>
            <person name="Jin H."/>
            <person name="Xiao X."/>
            <person name="Hu G."/>
            <person name="Bao F."/>
            <person name="Hu Y."/>
            <person name="Wan P."/>
            <person name="Li L."/>
            <person name="Deng X."/>
            <person name="Kuang T."/>
            <person name="Xiang C."/>
            <person name="Zhu J.K."/>
            <person name="Oliver M.J."/>
            <person name="He Y."/>
        </authorList>
    </citation>
    <scope>NUCLEOTIDE SEQUENCE [LARGE SCALE GENOMIC DNA]</scope>
    <source>
        <strain evidence="7">cv. XS01</strain>
    </source>
</reference>
<evidence type="ECO:0000313" key="6">
    <source>
        <dbReference type="EMBL" id="KZV22606.1"/>
    </source>
</evidence>
<keyword evidence="2" id="KW-0689">Ribosomal protein</keyword>
<dbReference type="EMBL" id="KV014357">
    <property type="protein sequence ID" value="KZV22606.1"/>
    <property type="molecule type" value="Genomic_DNA"/>
</dbReference>
<dbReference type="PANTHER" id="PTHR47546:SF3">
    <property type="entry name" value="30S RIBOSOMAL PROTEIN S15, CHLOROPLASTIC"/>
    <property type="match status" value="1"/>
</dbReference>
<feature type="compositionally biased region" description="Basic and acidic residues" evidence="5">
    <location>
        <begin position="43"/>
        <end position="58"/>
    </location>
</feature>
<keyword evidence="3" id="KW-0687">Ribonucleoprotein</keyword>
<feature type="compositionally biased region" description="Low complexity" evidence="5">
    <location>
        <begin position="114"/>
        <end position="145"/>
    </location>
</feature>
<feature type="region of interest" description="Disordered" evidence="5">
    <location>
        <begin position="169"/>
        <end position="191"/>
    </location>
</feature>
<dbReference type="OrthoDB" id="441444at2759"/>
<dbReference type="AlphaFoldDB" id="A0A2Z7AMB9"/>
<dbReference type="InterPro" id="IPR000589">
    <property type="entry name" value="Ribosomal_uS15"/>
</dbReference>
<evidence type="ECO:0000313" key="7">
    <source>
        <dbReference type="Proteomes" id="UP000250235"/>
    </source>
</evidence>
<dbReference type="PANTHER" id="PTHR47546">
    <property type="entry name" value="S15/NS1, RNA-BINDING PROTEIN"/>
    <property type="match status" value="1"/>
</dbReference>
<dbReference type="InterPro" id="IPR005290">
    <property type="entry name" value="Ribosomal_uS15_bac-type"/>
</dbReference>
<dbReference type="Gene3D" id="1.10.287.10">
    <property type="entry name" value="S15/NS1, RNA-binding"/>
    <property type="match status" value="1"/>
</dbReference>
<dbReference type="GO" id="GO:0006412">
    <property type="term" value="P:translation"/>
    <property type="evidence" value="ECO:0007669"/>
    <property type="project" value="InterPro"/>
</dbReference>
<evidence type="ECO:0000256" key="2">
    <source>
        <dbReference type="ARBA" id="ARBA00022980"/>
    </source>
</evidence>
<dbReference type="NCBIfam" id="TIGR00952">
    <property type="entry name" value="S15_bact"/>
    <property type="match status" value="1"/>
</dbReference>
<dbReference type="Pfam" id="PF00312">
    <property type="entry name" value="Ribosomal_S15"/>
    <property type="match status" value="1"/>
</dbReference>
<feature type="compositionally biased region" description="Basic and acidic residues" evidence="5">
    <location>
        <begin position="95"/>
        <end position="105"/>
    </location>
</feature>
<dbReference type="SUPFAM" id="SSF47060">
    <property type="entry name" value="S15/NS1 RNA-binding domain"/>
    <property type="match status" value="1"/>
</dbReference>
<gene>
    <name evidence="6" type="ORF">F511_02623</name>
</gene>
<comment type="similarity">
    <text evidence="1">Belongs to the universal ribosomal protein uS15 family.</text>
</comment>
<evidence type="ECO:0000256" key="5">
    <source>
        <dbReference type="SAM" id="MobiDB-lite"/>
    </source>
</evidence>
<dbReference type="GO" id="GO:1990904">
    <property type="term" value="C:ribonucleoprotein complex"/>
    <property type="evidence" value="ECO:0007669"/>
    <property type="project" value="UniProtKB-KW"/>
</dbReference>
<accession>A0A2Z7AMB9</accession>
<dbReference type="CDD" id="cd00353">
    <property type="entry name" value="Ribosomal_S15p_S13e"/>
    <property type="match status" value="1"/>
</dbReference>
<organism evidence="6 7">
    <name type="scientific">Dorcoceras hygrometricum</name>
    <dbReference type="NCBI Taxonomy" id="472368"/>
    <lineage>
        <taxon>Eukaryota</taxon>
        <taxon>Viridiplantae</taxon>
        <taxon>Streptophyta</taxon>
        <taxon>Embryophyta</taxon>
        <taxon>Tracheophyta</taxon>
        <taxon>Spermatophyta</taxon>
        <taxon>Magnoliopsida</taxon>
        <taxon>eudicotyledons</taxon>
        <taxon>Gunneridae</taxon>
        <taxon>Pentapetalae</taxon>
        <taxon>asterids</taxon>
        <taxon>lamiids</taxon>
        <taxon>Lamiales</taxon>
        <taxon>Gesneriaceae</taxon>
        <taxon>Didymocarpoideae</taxon>
        <taxon>Trichosporeae</taxon>
        <taxon>Loxocarpinae</taxon>
        <taxon>Dorcoceras</taxon>
    </lineage>
</organism>
<evidence type="ECO:0000256" key="4">
    <source>
        <dbReference type="ARBA" id="ARBA00035250"/>
    </source>
</evidence>
<evidence type="ECO:0000256" key="3">
    <source>
        <dbReference type="ARBA" id="ARBA00023274"/>
    </source>
</evidence>
<protein>
    <recommendedName>
        <fullName evidence="4">Small ribosomal subunit protein uS15c</fullName>
    </recommendedName>
</protein>
<keyword evidence="7" id="KW-1185">Reference proteome</keyword>